<evidence type="ECO:0000313" key="6">
    <source>
        <dbReference type="Ensembl" id="ENSMGAP00000034495.1"/>
    </source>
</evidence>
<evidence type="ECO:0000259" key="5">
    <source>
        <dbReference type="PROSITE" id="PS50219"/>
    </source>
</evidence>
<dbReference type="PANTHER" id="PTHR12894">
    <property type="entry name" value="CNH DOMAIN CONTAINING"/>
    <property type="match status" value="1"/>
</dbReference>
<sequence>MHDAFEHVPILEKLPLQIDCLAAWEEWLLVGTKQGHLLLYRIKKDVGCNRFEVTLEKSNKNFSKKIQQIHVVSQFKILVSLLENNIYVHDLLTFQQITTVSKAKGASLFTCDLQHSDNGEEVLRMCVAVRKKLQLYFWKDREFHELQGDFSVPDVPKSMAWCENSICVGFKRDYYLIRVDGKGSIKELFPTGKQLEPLVAPVADGKVAVGQDDLTVVLNEEGVCTQKCALNWTDIPIAMEHQPPYIIAVLPRYVEIRTFEPRLLVQSIELQRPRFITSGGTNIIYVASNHFVWRLIPVSIATQIQQLLQDKQFELALQLAEMKDDSDSEKRQQIHHIKNLFAFNLFCQKRFDESMQVFAKLGTDPTHVMGLYPDLLPTDYRKQLQYPNPLPGLSGAELEKAHLALIDYLTQTNVALVAPLLRLENNHCHIEESEHVLKKAHKYSELIILYEKKGLHEKALQVLVDQSKKANSPLKGHERTVQYLQHLGAENLHLVFSYSVWVLRDYPEDGLKIFTEDLPEVEALPRDKVLSFLIENFKSLAVPYLEHIIHIWEETGADFHNCLIQLYCEKVQGLMKEYLNSFPADKSPVPAGEEGGDLGDYRKKLLLFLEKSSCYEPSRLISDFPFDGLLEERALLLGRMGKHEQALFIYVHILKDTNMAENYCHKHYDRNKDGNKDVYLSLLRMYLSPPSVHCLGPIKMEVLEPQANLQAALQVLELHHSKLDTTKAINLLPANTQISEIRIFLEKVLEENAQKKRFNQVLKNLLHAEFLRVQEERILHQQVKCIITEEKVCTVCKKKIGNSAFARYPNAIVVHYFCSKEVNTLDT</sequence>
<dbReference type="Pfam" id="PF10366">
    <property type="entry name" value="Vps39_1"/>
    <property type="match status" value="1"/>
</dbReference>
<dbReference type="InterPro" id="IPR001180">
    <property type="entry name" value="CNH_dom"/>
</dbReference>
<dbReference type="InterPro" id="IPR019453">
    <property type="entry name" value="VPS39/TGFA1_Znf"/>
</dbReference>
<dbReference type="GO" id="GO:0012505">
    <property type="term" value="C:endomembrane system"/>
    <property type="evidence" value="ECO:0007669"/>
    <property type="project" value="UniProtKB-SubCell"/>
</dbReference>
<dbReference type="PROSITE" id="PS50219">
    <property type="entry name" value="CNH"/>
    <property type="match status" value="1"/>
</dbReference>
<dbReference type="PROSITE" id="PS50236">
    <property type="entry name" value="CHCR"/>
    <property type="match status" value="1"/>
</dbReference>
<dbReference type="PANTHER" id="PTHR12894:SF49">
    <property type="entry name" value="VAM6_VPS39-LIKE PROTEIN"/>
    <property type="match status" value="1"/>
</dbReference>
<keyword evidence="2" id="KW-0472">Membrane</keyword>
<organism evidence="6 7">
    <name type="scientific">Meleagris gallopavo</name>
    <name type="common">Wild turkey</name>
    <dbReference type="NCBI Taxonomy" id="9103"/>
    <lineage>
        <taxon>Eukaryota</taxon>
        <taxon>Metazoa</taxon>
        <taxon>Chordata</taxon>
        <taxon>Craniata</taxon>
        <taxon>Vertebrata</taxon>
        <taxon>Euteleostomi</taxon>
        <taxon>Archelosauria</taxon>
        <taxon>Archosauria</taxon>
        <taxon>Dinosauria</taxon>
        <taxon>Saurischia</taxon>
        <taxon>Theropoda</taxon>
        <taxon>Coelurosauria</taxon>
        <taxon>Aves</taxon>
        <taxon>Neognathae</taxon>
        <taxon>Galloanserae</taxon>
        <taxon>Galliformes</taxon>
        <taxon>Phasianidae</taxon>
        <taxon>Meleagridinae</taxon>
        <taxon>Meleagris</taxon>
    </lineage>
</organism>
<feature type="repeat" description="CHCR" evidence="4">
    <location>
        <begin position="514"/>
        <end position="691"/>
    </location>
</feature>
<evidence type="ECO:0000256" key="3">
    <source>
        <dbReference type="ARBA" id="ARBA00038201"/>
    </source>
</evidence>
<dbReference type="Proteomes" id="UP000001645">
    <property type="component" value="Chromosome 5"/>
</dbReference>
<proteinExistence type="inferred from homology"/>
<keyword evidence="7" id="KW-1185">Reference proteome</keyword>
<protein>
    <submittedName>
        <fullName evidence="6">VPS39 subunit of HOPS complex</fullName>
    </submittedName>
</protein>
<evidence type="ECO:0000256" key="2">
    <source>
        <dbReference type="ARBA" id="ARBA00023136"/>
    </source>
</evidence>
<dbReference type="SMART" id="SM00036">
    <property type="entry name" value="CNH"/>
    <property type="match status" value="1"/>
</dbReference>
<dbReference type="Bgee" id="ENSMGAG00000011426">
    <property type="expression patterns" value="Expressed in brain and 17 other cell types or tissues"/>
</dbReference>
<dbReference type="GO" id="GO:0006886">
    <property type="term" value="P:intracellular protein transport"/>
    <property type="evidence" value="ECO:0007669"/>
    <property type="project" value="UniProtKB-UniRule"/>
</dbReference>
<reference evidence="6" key="3">
    <citation type="submission" date="2025-09" db="UniProtKB">
        <authorList>
            <consortium name="Ensembl"/>
        </authorList>
    </citation>
    <scope>IDENTIFICATION</scope>
</reference>
<comment type="subcellular location">
    <subcellularLocation>
        <location evidence="1">Endomembrane system</location>
        <topology evidence="1">Peripheral membrane protein</topology>
    </subcellularLocation>
</comment>
<dbReference type="InterPro" id="IPR036322">
    <property type="entry name" value="WD40_repeat_dom_sf"/>
</dbReference>
<dbReference type="Pfam" id="PF10367">
    <property type="entry name" value="zf-Vps39_C"/>
    <property type="match status" value="1"/>
</dbReference>
<dbReference type="Ensembl" id="ENSMGAT00000029919.1">
    <property type="protein sequence ID" value="ENSMGAP00000034495.1"/>
    <property type="gene ID" value="ENSMGAG00000011426.2"/>
</dbReference>
<dbReference type="GO" id="GO:0016020">
    <property type="term" value="C:membrane"/>
    <property type="evidence" value="ECO:0007669"/>
    <property type="project" value="TreeGrafter"/>
</dbReference>
<feature type="domain" description="CNH" evidence="5">
    <location>
        <begin position="15"/>
        <end position="283"/>
    </location>
</feature>
<dbReference type="GO" id="GO:0006914">
    <property type="term" value="P:autophagy"/>
    <property type="evidence" value="ECO:0007669"/>
    <property type="project" value="TreeGrafter"/>
</dbReference>
<comment type="similarity">
    <text evidence="3">Belongs to the VAM6/VPS39 family.</text>
</comment>
<dbReference type="GO" id="GO:0005737">
    <property type="term" value="C:cytoplasm"/>
    <property type="evidence" value="ECO:0007669"/>
    <property type="project" value="TreeGrafter"/>
</dbReference>
<reference evidence="6" key="2">
    <citation type="submission" date="2025-08" db="UniProtKB">
        <authorList>
            <consortium name="Ensembl"/>
        </authorList>
    </citation>
    <scope>IDENTIFICATION</scope>
</reference>
<dbReference type="Pfam" id="PF00780">
    <property type="entry name" value="CNH"/>
    <property type="match status" value="1"/>
</dbReference>
<dbReference type="InterPro" id="IPR000547">
    <property type="entry name" value="Clathrin_H-chain/VPS_repeat"/>
</dbReference>
<dbReference type="AlphaFoldDB" id="A0A803YRU7"/>
<dbReference type="OrthoDB" id="5325112at2759"/>
<dbReference type="GO" id="GO:0034058">
    <property type="term" value="P:endosomal vesicle fusion"/>
    <property type="evidence" value="ECO:0007669"/>
    <property type="project" value="TreeGrafter"/>
</dbReference>
<dbReference type="InterPro" id="IPR019452">
    <property type="entry name" value="VPS39/TGF_beta_rcpt-assoc_1"/>
</dbReference>
<evidence type="ECO:0000256" key="1">
    <source>
        <dbReference type="ARBA" id="ARBA00004184"/>
    </source>
</evidence>
<accession>A0A803YRU7</accession>
<evidence type="ECO:0000313" key="7">
    <source>
        <dbReference type="Proteomes" id="UP000001645"/>
    </source>
</evidence>
<name>A0A803YRU7_MELGA</name>
<dbReference type="GeneTree" id="ENSGT00530000063596"/>
<evidence type="ECO:0000256" key="4">
    <source>
        <dbReference type="PROSITE-ProRule" id="PRU01006"/>
    </source>
</evidence>
<dbReference type="InterPro" id="IPR032914">
    <property type="entry name" value="Vam6/VPS39/TRAP1"/>
</dbReference>
<gene>
    <name evidence="6" type="primary">VPS39</name>
</gene>
<reference evidence="6 7" key="1">
    <citation type="journal article" date="2010" name="PLoS Biol.">
        <title>Multi-platform next-generation sequencing of the domestic turkey (Meleagris gallopavo): genome assembly and analysis.</title>
        <authorList>
            <person name="Dalloul R.A."/>
            <person name="Long J.A."/>
            <person name="Zimin A.V."/>
            <person name="Aslam L."/>
            <person name="Beal K."/>
            <person name="Blomberg L.A."/>
            <person name="Bouffard P."/>
            <person name="Burt D.W."/>
            <person name="Crasta O."/>
            <person name="Crooijmans R.P."/>
            <person name="Cooper K."/>
            <person name="Coulombe R.A."/>
            <person name="De S."/>
            <person name="Delany M.E."/>
            <person name="Dodgson J.B."/>
            <person name="Dong J.J."/>
            <person name="Evans C."/>
            <person name="Frederickson K.M."/>
            <person name="Flicek P."/>
            <person name="Florea L."/>
            <person name="Folkerts O."/>
            <person name="Groenen M.A."/>
            <person name="Harkins T.T."/>
            <person name="Herrero J."/>
            <person name="Hoffmann S."/>
            <person name="Megens H.J."/>
            <person name="Jiang A."/>
            <person name="de Jong P."/>
            <person name="Kaiser P."/>
            <person name="Kim H."/>
            <person name="Kim K.W."/>
            <person name="Kim S."/>
            <person name="Langenberger D."/>
            <person name="Lee M.K."/>
            <person name="Lee T."/>
            <person name="Mane S."/>
            <person name="Marcais G."/>
            <person name="Marz M."/>
            <person name="McElroy A.P."/>
            <person name="Modise T."/>
            <person name="Nefedov M."/>
            <person name="Notredame C."/>
            <person name="Paton I.R."/>
            <person name="Payne W.S."/>
            <person name="Pertea G."/>
            <person name="Prickett D."/>
            <person name="Puiu D."/>
            <person name="Qioa D."/>
            <person name="Raineri E."/>
            <person name="Ruffier M."/>
            <person name="Salzberg S.L."/>
            <person name="Schatz M.C."/>
            <person name="Scheuring C."/>
            <person name="Schmidt C.J."/>
            <person name="Schroeder S."/>
            <person name="Searle S.M."/>
            <person name="Smith E.J."/>
            <person name="Smith J."/>
            <person name="Sonstegard T.S."/>
            <person name="Stadler P.F."/>
            <person name="Tafer H."/>
            <person name="Tu Z.J."/>
            <person name="Van Tassell C.P."/>
            <person name="Vilella A.J."/>
            <person name="Williams K.P."/>
            <person name="Yorke J.A."/>
            <person name="Zhang L."/>
            <person name="Zhang H.B."/>
            <person name="Zhang X."/>
            <person name="Zhang Y."/>
            <person name="Reed K.M."/>
        </authorList>
    </citation>
    <scope>NUCLEOTIDE SEQUENCE [LARGE SCALE GENOMIC DNA]</scope>
</reference>
<dbReference type="SUPFAM" id="SSF50978">
    <property type="entry name" value="WD40 repeat-like"/>
    <property type="match status" value="1"/>
</dbReference>